<accession>A0AA40A780</accession>
<proteinExistence type="predicted"/>
<reference evidence="2" key="1">
    <citation type="submission" date="2023-06" db="EMBL/GenBank/DDBJ databases">
        <title>Genome-scale phylogeny and comparative genomics of the fungal order Sordariales.</title>
        <authorList>
            <consortium name="Lawrence Berkeley National Laboratory"/>
            <person name="Hensen N."/>
            <person name="Bonometti L."/>
            <person name="Westerberg I."/>
            <person name="Brannstrom I.O."/>
            <person name="Guillou S."/>
            <person name="Cros-Aarteil S."/>
            <person name="Calhoun S."/>
            <person name="Haridas S."/>
            <person name="Kuo A."/>
            <person name="Mondo S."/>
            <person name="Pangilinan J."/>
            <person name="Riley R."/>
            <person name="Labutti K."/>
            <person name="Andreopoulos B."/>
            <person name="Lipzen A."/>
            <person name="Chen C."/>
            <person name="Yanf M."/>
            <person name="Daum C."/>
            <person name="Ng V."/>
            <person name="Clum A."/>
            <person name="Steindorff A."/>
            <person name="Ohm R."/>
            <person name="Martin F."/>
            <person name="Silar P."/>
            <person name="Natvig D."/>
            <person name="Lalanne C."/>
            <person name="Gautier V."/>
            <person name="Ament-Velasquez S.L."/>
            <person name="Kruys A."/>
            <person name="Hutchinson M.I."/>
            <person name="Powell A.J."/>
            <person name="Barry K."/>
            <person name="Miller A.N."/>
            <person name="Grigoriev I.V."/>
            <person name="Debuchy R."/>
            <person name="Gladieux P."/>
            <person name="Thoren M.H."/>
            <person name="Johannesson H."/>
        </authorList>
    </citation>
    <scope>NUCLEOTIDE SEQUENCE</scope>
    <source>
        <strain evidence="2">CBS 540.89</strain>
    </source>
</reference>
<keyword evidence="1" id="KW-0732">Signal</keyword>
<feature type="signal peptide" evidence="1">
    <location>
        <begin position="1"/>
        <end position="22"/>
    </location>
</feature>
<dbReference type="Proteomes" id="UP001172159">
    <property type="component" value="Unassembled WGS sequence"/>
</dbReference>
<feature type="chain" id="PRO_5041460433" description="Secreted protein" evidence="1">
    <location>
        <begin position="23"/>
        <end position="76"/>
    </location>
</feature>
<name>A0AA40A780_9PEZI</name>
<dbReference type="EMBL" id="JAUKTV010000017">
    <property type="protein sequence ID" value="KAK0710502.1"/>
    <property type="molecule type" value="Genomic_DNA"/>
</dbReference>
<organism evidence="2 3">
    <name type="scientific">Apiosordaria backusii</name>
    <dbReference type="NCBI Taxonomy" id="314023"/>
    <lineage>
        <taxon>Eukaryota</taxon>
        <taxon>Fungi</taxon>
        <taxon>Dikarya</taxon>
        <taxon>Ascomycota</taxon>
        <taxon>Pezizomycotina</taxon>
        <taxon>Sordariomycetes</taxon>
        <taxon>Sordariomycetidae</taxon>
        <taxon>Sordariales</taxon>
        <taxon>Lasiosphaeriaceae</taxon>
        <taxon>Apiosordaria</taxon>
    </lineage>
</organism>
<keyword evidence="3" id="KW-1185">Reference proteome</keyword>
<evidence type="ECO:0000313" key="2">
    <source>
        <dbReference type="EMBL" id="KAK0710502.1"/>
    </source>
</evidence>
<dbReference type="AlphaFoldDB" id="A0AA40A780"/>
<evidence type="ECO:0008006" key="4">
    <source>
        <dbReference type="Google" id="ProtNLM"/>
    </source>
</evidence>
<gene>
    <name evidence="2" type="ORF">B0T21DRAFT_78276</name>
</gene>
<comment type="caution">
    <text evidence="2">The sequence shown here is derived from an EMBL/GenBank/DDBJ whole genome shotgun (WGS) entry which is preliminary data.</text>
</comment>
<evidence type="ECO:0000313" key="3">
    <source>
        <dbReference type="Proteomes" id="UP001172159"/>
    </source>
</evidence>
<protein>
    <recommendedName>
        <fullName evidence="4">Secreted protein</fullName>
    </recommendedName>
</protein>
<sequence>MTSLCVLLCFLQIPSIRQVVIAEAVLRGSDECRSAAVDFHLSIEYYRDQLLPSRSFITIEIIDSHRDQNFVGFKSG</sequence>
<evidence type="ECO:0000256" key="1">
    <source>
        <dbReference type="SAM" id="SignalP"/>
    </source>
</evidence>